<dbReference type="Proteomes" id="UP000238095">
    <property type="component" value="Plasmid PP2"/>
</dbReference>
<dbReference type="EMBL" id="LT963411">
    <property type="protein sequence ID" value="SOS42834.1"/>
    <property type="molecule type" value="Genomic_DNA"/>
</dbReference>
<name>A0A2K4X3F9_PSESX</name>
<sequence>MSYYSLWGVPGRQIRRVFLGPLDPAAIDVQLMLTLVEIHRLGMFTTTTFELVRVACTDLVQVGLDAQSVSGTLRLDCLAYVHKIGIALSMATVGSRHVLEDFHVLVVQVTQPIGIHRKRGTCVHGGVSRNPGKFRRKTSPERFTAAFAIRHGFPYMFWPLNQTVFGLATSQPENNCLASIRTSTGFPPMTEISGIPAYNPKLALFFRVVRDRGENRSEVIETTAGEKLIYGKNSLNFFAPMITQEVRGAGIHLQISANNMKQAREILKGLKRTYPTLDAEKLLADATVQPKYPDGYFQFEFSFGGLSVGKSFVKSALALLSAIGIKPKICERANAYLLDDGEPCFGYYYHPHDLIITRPVGMPIHCICVKGNKAARTIQAYVEYFGILRIVMSLSADYEGDDFKHSYAIDPTKGEELAVDFDLDFDELEIRKIYEYEFYDAQLALECMHAAVAPEIQRQQEQHQEEVFAKAKSAIESRFAGSDHIDPEVFIDAYVESLMPYIHHLSRTGRIRDK</sequence>
<gene>
    <name evidence="1" type="ORF">CFBP3840_P200004</name>
</gene>
<dbReference type="AlphaFoldDB" id="A0A2K4X3F9"/>
<keyword evidence="1" id="KW-0614">Plasmid</keyword>
<evidence type="ECO:0000313" key="2">
    <source>
        <dbReference type="Proteomes" id="UP000238095"/>
    </source>
</evidence>
<geneLocation type="plasmid" evidence="1">
    <name>PP2</name>
</geneLocation>
<protein>
    <submittedName>
        <fullName evidence="1">Uncharacterized protein</fullName>
    </submittedName>
</protein>
<accession>A0A2K4X3F9</accession>
<evidence type="ECO:0000313" key="1">
    <source>
        <dbReference type="EMBL" id="SOS42834.1"/>
    </source>
</evidence>
<reference evidence="1 2" key="1">
    <citation type="submission" date="2017-11" db="EMBL/GenBank/DDBJ databases">
        <authorList>
            <person name="Han C.G."/>
        </authorList>
    </citation>
    <scope>NUCLEOTIDE SEQUENCE [LARGE SCALE GENOMIC DNA]</scope>
    <source>
        <strain evidence="1">CFBP3840</strain>
        <plasmid evidence="2">Plasmid pp2</plasmid>
    </source>
</reference>
<proteinExistence type="predicted"/>
<organism evidence="1 2">
    <name type="scientific">Pseudomonas syringae</name>
    <dbReference type="NCBI Taxonomy" id="317"/>
    <lineage>
        <taxon>Bacteria</taxon>
        <taxon>Pseudomonadati</taxon>
        <taxon>Pseudomonadota</taxon>
        <taxon>Gammaproteobacteria</taxon>
        <taxon>Pseudomonadales</taxon>
        <taxon>Pseudomonadaceae</taxon>
        <taxon>Pseudomonas</taxon>
    </lineage>
</organism>